<dbReference type="Gene3D" id="3.90.1520.10">
    <property type="entry name" value="H-NOX domain"/>
    <property type="match status" value="1"/>
</dbReference>
<dbReference type="OrthoDB" id="6127067at2759"/>
<dbReference type="InterPro" id="IPR011644">
    <property type="entry name" value="Heme_NO-bd"/>
</dbReference>
<evidence type="ECO:0000259" key="2">
    <source>
        <dbReference type="Pfam" id="PF07700"/>
    </source>
</evidence>
<evidence type="ECO:0000256" key="1">
    <source>
        <dbReference type="SAM" id="MobiDB-lite"/>
    </source>
</evidence>
<feature type="domain" description="Heme NO-binding" evidence="2">
    <location>
        <begin position="3"/>
        <end position="165"/>
    </location>
</feature>
<feature type="region of interest" description="Disordered" evidence="1">
    <location>
        <begin position="771"/>
        <end position="798"/>
    </location>
</feature>
<sequence length="798" mass="87250">MHGLIHIALRELVLQLRSQGFWELIVERTLEQLEHLDDPREDHLLEMRAYTDETTDVLLAHAFAVLRCDRTAGMLLLGDRHVRWLAEAGYISFLTQLRRGDVLELIESISKLHAHLERSFEHALLPAIKVFAPDGARAPFVLAYTGERTCTAPLFEGALVAAAELLCGTRLRLEPAEPPPAGCDVAWRVTVVDDARPVELADALPLSPERARKFAELHESIMLMPAPTHTPHATSLGGGAGEAGAGAAAMDVAYAGLALSMRKRGTRRESDPEVFRPRAHGDLRNVLLAQVERTHANAMASEYPPRALLRTVHPSEVSSDYTDPTQLAAVSEFWAQSSGQLEHFLLSTSAAPGAPGSPARGGGASARSDMLVFVSHAWPSPDGFAGAAGLPLTYAQAKASELGNAVSDLRRTRADGPDEVVNVRLWIDKACVAQEPAAKRNVYLSYIQDFILLSDEMIALLPWTYFERIWCMFEWACFLAAKQPRYLHVACEFMLTHDSAPMYVRAIRDLSVEHAHCTVAADRLILVAMINSSFRSVAAFELFAKVTAVALLARTTAKQAGRSGVDEFAQTWVELAVELKQPRLAAALRAAECARWRAQSHEHASSWLPESTFRRRRSVVAEPAAPVAPVALASSDALPGAASVDVGAAGAQPAAHARIADAHALGTAPISVASTPETPHWWQTLRRARARTRDAPPDARRAAAAARNARRARAPGAALAPARNKPRVELWQRRSWRDAYLLYVDRWFESEIEPLLLELKEHCVLAPKRRFARKKGESCGSVAPASPSARDREGYSSS</sequence>
<organism evidence="3 4">
    <name type="scientific">Diacronema lutheri</name>
    <name type="common">Unicellular marine alga</name>
    <name type="synonym">Monochrysis lutheri</name>
    <dbReference type="NCBI Taxonomy" id="2081491"/>
    <lineage>
        <taxon>Eukaryota</taxon>
        <taxon>Haptista</taxon>
        <taxon>Haptophyta</taxon>
        <taxon>Pavlovophyceae</taxon>
        <taxon>Pavlovales</taxon>
        <taxon>Pavlovaceae</taxon>
        <taxon>Diacronema</taxon>
    </lineage>
</organism>
<dbReference type="Pfam" id="PF07700">
    <property type="entry name" value="HNOB"/>
    <property type="match status" value="1"/>
</dbReference>
<proteinExistence type="predicted"/>
<dbReference type="Proteomes" id="UP000751190">
    <property type="component" value="Unassembled WGS sequence"/>
</dbReference>
<dbReference type="EMBL" id="JAGTXO010000068">
    <property type="protein sequence ID" value="KAG8457499.1"/>
    <property type="molecule type" value="Genomic_DNA"/>
</dbReference>
<gene>
    <name evidence="3" type="ORF">KFE25_004135</name>
</gene>
<keyword evidence="4" id="KW-1185">Reference proteome</keyword>
<evidence type="ECO:0000313" key="4">
    <source>
        <dbReference type="Proteomes" id="UP000751190"/>
    </source>
</evidence>
<dbReference type="InterPro" id="IPR038158">
    <property type="entry name" value="H-NOX_domain_sf"/>
</dbReference>
<evidence type="ECO:0000313" key="3">
    <source>
        <dbReference type="EMBL" id="KAG8457499.1"/>
    </source>
</evidence>
<comment type="caution">
    <text evidence="3">The sequence shown here is derived from an EMBL/GenBank/DDBJ whole genome shotgun (WGS) entry which is preliminary data.</text>
</comment>
<feature type="compositionally biased region" description="Basic and acidic residues" evidence="1">
    <location>
        <begin position="789"/>
        <end position="798"/>
    </location>
</feature>
<name>A0A8J5X4F1_DIALT</name>
<accession>A0A8J5X4F1</accession>
<dbReference type="InterPro" id="IPR024096">
    <property type="entry name" value="NO_sig/Golgi_transp_ligand-bd"/>
</dbReference>
<dbReference type="GO" id="GO:0020037">
    <property type="term" value="F:heme binding"/>
    <property type="evidence" value="ECO:0007669"/>
    <property type="project" value="InterPro"/>
</dbReference>
<reference evidence="3" key="1">
    <citation type="submission" date="2021-05" db="EMBL/GenBank/DDBJ databases">
        <title>The genome of the haptophyte Pavlova lutheri (Diacronema luteri, Pavlovales) - a model for lipid biosynthesis in eukaryotic algae.</title>
        <authorList>
            <person name="Hulatt C.J."/>
            <person name="Posewitz M.C."/>
        </authorList>
    </citation>
    <scope>NUCLEOTIDE SEQUENCE</scope>
    <source>
        <strain evidence="3">NIVA-4/92</strain>
    </source>
</reference>
<dbReference type="SUPFAM" id="SSF111126">
    <property type="entry name" value="Ligand-binding domain in the NO signalling and Golgi transport"/>
    <property type="match status" value="1"/>
</dbReference>
<protein>
    <recommendedName>
        <fullName evidence="2">Heme NO-binding domain-containing protein</fullName>
    </recommendedName>
</protein>
<dbReference type="AlphaFoldDB" id="A0A8J5X4F1"/>